<comment type="similarity">
    <text evidence="2">Belongs to the ABC transporter superfamily. ABCG family. PDR (TC 3.A.1.205) subfamily.</text>
</comment>
<feature type="compositionally biased region" description="Low complexity" evidence="9">
    <location>
        <begin position="13"/>
        <end position="29"/>
    </location>
</feature>
<feature type="transmembrane region" description="Helical" evidence="10">
    <location>
        <begin position="582"/>
        <end position="603"/>
    </location>
</feature>
<evidence type="ECO:0000256" key="4">
    <source>
        <dbReference type="ARBA" id="ARBA00022692"/>
    </source>
</evidence>
<feature type="non-terminal residue" evidence="12">
    <location>
        <position position="922"/>
    </location>
</feature>
<keyword evidence="7 10" id="KW-1133">Transmembrane helix</keyword>
<evidence type="ECO:0000256" key="2">
    <source>
        <dbReference type="ARBA" id="ARBA00006012"/>
    </source>
</evidence>
<evidence type="ECO:0000313" key="12">
    <source>
        <dbReference type="EMBL" id="KAG2483980.1"/>
    </source>
</evidence>
<feature type="compositionally biased region" description="Low complexity" evidence="9">
    <location>
        <begin position="871"/>
        <end position="880"/>
    </location>
</feature>
<proteinExistence type="inferred from homology"/>
<evidence type="ECO:0000256" key="5">
    <source>
        <dbReference type="ARBA" id="ARBA00022741"/>
    </source>
</evidence>
<dbReference type="SUPFAM" id="SSF52540">
    <property type="entry name" value="P-loop containing nucleoside triphosphate hydrolases"/>
    <property type="match status" value="2"/>
</dbReference>
<dbReference type="AlphaFoldDB" id="A0A835XN39"/>
<sequence length="922" mass="97300">MHSQHGSAGGDASGPPDAPRAASRSASRGFARSVTGRRVSSAVRRADTLAILNAATMARSYGDAASDGSDIGAGAGAGGGGAAGGATGGGEGKGPRTQLAFLQRLADRLKRVGLTFPGVEVRWSDLEVEVTAPPQGPAARTLLSALSAGATALADSATAPCRPSASAACPPTRRTVLSAGSGRLGPGRMTLLLGPPGAGKTTLLRVLAGQALPGRETHGVRVRGVLSYNGLEPGSDFVVERCACYVGQYDTHMGELTVADTMTFAAKCLGPGLNEELHRRLLAAEKAAGIAPDPELDALWGAAYGPDRHTLMVELFARLLGIDHVMGTVVGNDMLKGISGGQKRRVTVGEMAVGLANVMMLDEVTNGLDSNSDEVTNGLDSNSDEVTNGLDSNSDEDEVTNGLDSNSALAMVRALRNICSYAQATMLVSLLQPSPEVWECFDDVCLLAGGRLVFLGGRREAMGFFGGLGLAPPITRTDADFLQEVISSASYQNKYRVGPAPPDPWAAERGEAERRWLGPARLREEFDRSAPGQSLAAALALPPATHPLQGLVLHKEPYALSYGAMWLTVLWRELKLFFANKAFFAAGASQTIFTAFLVSTTFIRMSTDTFKDANLFLSVIFFSLMTLFMGGFNFCPVYCQRLPVFYKHRDHRLISPAAYTFACAAMRLPELLLQASLWAVMVYFSAGFAADAGRFFIFWLNLVAAGFYSVALFQLLGAVARHEVIAQGLGAVLLMMSVMGSGFPIARTSIPGWWIWWYWIDPMAWSLRSMAICELTSSAWSDPAEEYDEPDTSIGIYALTERGFYTEWGWVWAGIGTVAGLSLLLLGAQVLALTYLGPLSGYRPPVEDDDTLPSEPTAKSTSAPGHPPSDAKAAAAAAAASRGGVDEGGVPEPEAESPPALGVKGEARDSGSDSSAGAAHER</sequence>
<keyword evidence="4 10" id="KW-0812">Transmembrane</keyword>
<feature type="region of interest" description="Disordered" evidence="9">
    <location>
        <begin position="1"/>
        <end position="38"/>
    </location>
</feature>
<dbReference type="GO" id="GO:0071944">
    <property type="term" value="C:cell periphery"/>
    <property type="evidence" value="ECO:0007669"/>
    <property type="project" value="UniProtKB-ARBA"/>
</dbReference>
<feature type="region of interest" description="Disordered" evidence="9">
    <location>
        <begin position="370"/>
        <end position="400"/>
    </location>
</feature>
<dbReference type="InterPro" id="IPR003439">
    <property type="entry name" value="ABC_transporter-like_ATP-bd"/>
</dbReference>
<dbReference type="Pfam" id="PF00005">
    <property type="entry name" value="ABC_tran"/>
    <property type="match status" value="1"/>
</dbReference>
<feature type="domain" description="ABC transporter" evidence="11">
    <location>
        <begin position="151"/>
        <end position="474"/>
    </location>
</feature>
<comment type="subcellular location">
    <subcellularLocation>
        <location evidence="1">Membrane</location>
        <topology evidence="1">Multi-pass membrane protein</topology>
    </subcellularLocation>
</comment>
<evidence type="ECO:0000256" key="6">
    <source>
        <dbReference type="ARBA" id="ARBA00022840"/>
    </source>
</evidence>
<dbReference type="Gene3D" id="3.40.50.300">
    <property type="entry name" value="P-loop containing nucleotide triphosphate hydrolases"/>
    <property type="match status" value="2"/>
</dbReference>
<evidence type="ECO:0000256" key="10">
    <source>
        <dbReference type="SAM" id="Phobius"/>
    </source>
</evidence>
<feature type="transmembrane region" description="Helical" evidence="10">
    <location>
        <begin position="732"/>
        <end position="760"/>
    </location>
</feature>
<dbReference type="SMART" id="SM00382">
    <property type="entry name" value="AAA"/>
    <property type="match status" value="1"/>
</dbReference>
<feature type="transmembrane region" description="Helical" evidence="10">
    <location>
        <begin position="696"/>
        <end position="720"/>
    </location>
</feature>
<keyword evidence="13" id="KW-1185">Reference proteome</keyword>
<dbReference type="GO" id="GO:0016887">
    <property type="term" value="F:ATP hydrolysis activity"/>
    <property type="evidence" value="ECO:0007669"/>
    <property type="project" value="InterPro"/>
</dbReference>
<dbReference type="Proteomes" id="UP000612055">
    <property type="component" value="Unassembled WGS sequence"/>
</dbReference>
<dbReference type="PROSITE" id="PS00211">
    <property type="entry name" value="ABC_TRANSPORTER_1"/>
    <property type="match status" value="1"/>
</dbReference>
<dbReference type="OrthoDB" id="66620at2759"/>
<dbReference type="Pfam" id="PF08370">
    <property type="entry name" value="PDR_assoc"/>
    <property type="match status" value="1"/>
</dbReference>
<dbReference type="InterPro" id="IPR013525">
    <property type="entry name" value="ABC2_TM"/>
</dbReference>
<evidence type="ECO:0000259" key="11">
    <source>
        <dbReference type="PROSITE" id="PS50893"/>
    </source>
</evidence>
<evidence type="ECO:0000256" key="9">
    <source>
        <dbReference type="SAM" id="MobiDB-lite"/>
    </source>
</evidence>
<comment type="caution">
    <text evidence="12">The sequence shown here is derived from an EMBL/GenBank/DDBJ whole genome shotgun (WGS) entry which is preliminary data.</text>
</comment>
<feature type="transmembrane region" description="Helical" evidence="10">
    <location>
        <begin position="671"/>
        <end position="690"/>
    </location>
</feature>
<evidence type="ECO:0000256" key="8">
    <source>
        <dbReference type="ARBA" id="ARBA00023136"/>
    </source>
</evidence>
<dbReference type="EMBL" id="JAEHOE010000161">
    <property type="protein sequence ID" value="KAG2483980.1"/>
    <property type="molecule type" value="Genomic_DNA"/>
</dbReference>
<keyword evidence="6" id="KW-0067">ATP-binding</keyword>
<gene>
    <name evidence="12" type="ORF">HYH03_017223</name>
</gene>
<keyword evidence="5" id="KW-0547">Nucleotide-binding</keyword>
<keyword evidence="3" id="KW-0813">Transport</keyword>
<dbReference type="PROSITE" id="PS50893">
    <property type="entry name" value="ABC_TRANSPORTER_2"/>
    <property type="match status" value="1"/>
</dbReference>
<reference evidence="12" key="1">
    <citation type="journal article" date="2020" name="bioRxiv">
        <title>Comparative genomics of Chlamydomonas.</title>
        <authorList>
            <person name="Craig R.J."/>
            <person name="Hasan A.R."/>
            <person name="Ness R.W."/>
            <person name="Keightley P.D."/>
        </authorList>
    </citation>
    <scope>NUCLEOTIDE SEQUENCE</scope>
    <source>
        <strain evidence="12">CCAP 11/70</strain>
    </source>
</reference>
<feature type="compositionally biased region" description="Low complexity" evidence="9">
    <location>
        <begin position="912"/>
        <end position="922"/>
    </location>
</feature>
<feature type="region of interest" description="Disordered" evidence="9">
    <location>
        <begin position="846"/>
        <end position="922"/>
    </location>
</feature>
<dbReference type="Pfam" id="PF01061">
    <property type="entry name" value="ABC2_membrane"/>
    <property type="match status" value="1"/>
</dbReference>
<dbReference type="InterPro" id="IPR013581">
    <property type="entry name" value="PDR_assoc"/>
</dbReference>
<dbReference type="InterPro" id="IPR003593">
    <property type="entry name" value="AAA+_ATPase"/>
</dbReference>
<evidence type="ECO:0000256" key="1">
    <source>
        <dbReference type="ARBA" id="ARBA00004141"/>
    </source>
</evidence>
<keyword evidence="8 10" id="KW-0472">Membrane</keyword>
<feature type="transmembrane region" description="Helical" evidence="10">
    <location>
        <begin position="615"/>
        <end position="639"/>
    </location>
</feature>
<dbReference type="InterPro" id="IPR027417">
    <property type="entry name" value="P-loop_NTPase"/>
</dbReference>
<feature type="compositionally biased region" description="Polar residues" evidence="9">
    <location>
        <begin position="370"/>
        <end position="392"/>
    </location>
</feature>
<accession>A0A835XN39</accession>
<dbReference type="GO" id="GO:0005524">
    <property type="term" value="F:ATP binding"/>
    <property type="evidence" value="ECO:0007669"/>
    <property type="project" value="UniProtKB-KW"/>
</dbReference>
<organism evidence="12 13">
    <name type="scientific">Edaphochlamys debaryana</name>
    <dbReference type="NCBI Taxonomy" id="47281"/>
    <lineage>
        <taxon>Eukaryota</taxon>
        <taxon>Viridiplantae</taxon>
        <taxon>Chlorophyta</taxon>
        <taxon>core chlorophytes</taxon>
        <taxon>Chlorophyceae</taxon>
        <taxon>CS clade</taxon>
        <taxon>Chlamydomonadales</taxon>
        <taxon>Chlamydomonadales incertae sedis</taxon>
        <taxon>Edaphochlamys</taxon>
    </lineage>
</organism>
<feature type="transmembrane region" description="Helical" evidence="10">
    <location>
        <begin position="810"/>
        <end position="836"/>
    </location>
</feature>
<name>A0A835XN39_9CHLO</name>
<dbReference type="PANTHER" id="PTHR19241">
    <property type="entry name" value="ATP-BINDING CASSETTE TRANSPORTER"/>
    <property type="match status" value="1"/>
</dbReference>
<dbReference type="GO" id="GO:0140359">
    <property type="term" value="F:ABC-type transporter activity"/>
    <property type="evidence" value="ECO:0007669"/>
    <property type="project" value="InterPro"/>
</dbReference>
<dbReference type="InterPro" id="IPR017871">
    <property type="entry name" value="ABC_transporter-like_CS"/>
</dbReference>
<protein>
    <recommendedName>
        <fullName evidence="11">ABC transporter domain-containing protein</fullName>
    </recommendedName>
</protein>
<evidence type="ECO:0000256" key="3">
    <source>
        <dbReference type="ARBA" id="ARBA00022448"/>
    </source>
</evidence>
<evidence type="ECO:0000256" key="7">
    <source>
        <dbReference type="ARBA" id="ARBA00022989"/>
    </source>
</evidence>
<dbReference type="GO" id="GO:0016020">
    <property type="term" value="C:membrane"/>
    <property type="evidence" value="ECO:0007669"/>
    <property type="project" value="UniProtKB-SubCell"/>
</dbReference>
<evidence type="ECO:0000313" key="13">
    <source>
        <dbReference type="Proteomes" id="UP000612055"/>
    </source>
</evidence>